<dbReference type="GO" id="GO:1905515">
    <property type="term" value="P:non-motile cilium assembly"/>
    <property type="evidence" value="ECO:0007669"/>
    <property type="project" value="InterPro"/>
</dbReference>
<protein>
    <submittedName>
        <fullName evidence="2">Bardet-Biedl syndrome 2 protein</fullName>
    </submittedName>
</protein>
<evidence type="ECO:0000313" key="2">
    <source>
        <dbReference type="EMBL" id="ADY49640.1"/>
    </source>
</evidence>
<accession>F1LHN6</accession>
<dbReference type="AlphaFoldDB" id="F1LHN6"/>
<dbReference type="GO" id="GO:0031514">
    <property type="term" value="C:motile cilium"/>
    <property type="evidence" value="ECO:0007669"/>
    <property type="project" value="TreeGrafter"/>
</dbReference>
<reference evidence="2" key="1">
    <citation type="journal article" date="2011" name="Genome Res.">
        <title>Deep small RNA sequencing from the nematode Ascaris reveals conservation, functional diversification, and novel developmental profiles.</title>
        <authorList>
            <person name="Wang J."/>
            <person name="Czech B."/>
            <person name="Crunk A."/>
            <person name="Wallace A."/>
            <person name="Mitreva M."/>
            <person name="Hannon G.J."/>
            <person name="Davis R.E."/>
        </authorList>
    </citation>
    <scope>NUCLEOTIDE SEQUENCE</scope>
</reference>
<proteinExistence type="evidence at transcript level"/>
<dbReference type="InterPro" id="IPR055380">
    <property type="entry name" value="BBS2_hp_dom"/>
</dbReference>
<dbReference type="EMBL" id="JI224620">
    <property type="protein sequence ID" value="ADY49640.1"/>
    <property type="molecule type" value="mRNA"/>
</dbReference>
<name>F1LHN6_ASCSU</name>
<dbReference type="GO" id="GO:0036064">
    <property type="term" value="C:ciliary basal body"/>
    <property type="evidence" value="ECO:0007669"/>
    <property type="project" value="TreeGrafter"/>
</dbReference>
<dbReference type="PANTHER" id="PTHR32465">
    <property type="entry name" value="BARDET-BIEDL SYNDROME 2 PROTEIN"/>
    <property type="match status" value="1"/>
</dbReference>
<dbReference type="Pfam" id="PF23353">
    <property type="entry name" value="BBS2_hp"/>
    <property type="match status" value="1"/>
</dbReference>
<dbReference type="PANTHER" id="PTHR32465:SF0">
    <property type="entry name" value="BARDET-BIEDL SYNDROME 2 PROTEIN"/>
    <property type="match status" value="1"/>
</dbReference>
<dbReference type="InterPro" id="IPR016616">
    <property type="entry name" value="Bardet-Biedl_syndrome_2_prot"/>
</dbReference>
<dbReference type="GO" id="GO:0034464">
    <property type="term" value="C:BBSome"/>
    <property type="evidence" value="ECO:0007669"/>
    <property type="project" value="InterPro"/>
</dbReference>
<organism evidence="2">
    <name type="scientific">Ascaris suum</name>
    <name type="common">Pig roundworm</name>
    <name type="synonym">Ascaris lumbricoides</name>
    <dbReference type="NCBI Taxonomy" id="6253"/>
    <lineage>
        <taxon>Eukaryota</taxon>
        <taxon>Metazoa</taxon>
        <taxon>Ecdysozoa</taxon>
        <taxon>Nematoda</taxon>
        <taxon>Chromadorea</taxon>
        <taxon>Rhabditida</taxon>
        <taxon>Spirurina</taxon>
        <taxon>Ascaridomorpha</taxon>
        <taxon>Ascaridoidea</taxon>
        <taxon>Ascarididae</taxon>
        <taxon>Ascaris</taxon>
    </lineage>
</organism>
<feature type="domain" description="BBS2 hairpin" evidence="1">
    <location>
        <begin position="11"/>
        <end position="89"/>
    </location>
</feature>
<dbReference type="GO" id="GO:0043005">
    <property type="term" value="C:neuron projection"/>
    <property type="evidence" value="ECO:0007669"/>
    <property type="project" value="TreeGrafter"/>
</dbReference>
<sequence length="106" mass="12391">MLFIEMDNSGKLNEMFALRDQLSAAMAERLNSVKEVLVRAEDARIIRQTQTMRKYYLKLQSLNQAMVAEHCVRCNNHEQLLRTLRELNIKQSKKVPNCVLEIQQAK</sequence>
<dbReference type="GO" id="GO:0016020">
    <property type="term" value="C:membrane"/>
    <property type="evidence" value="ECO:0007669"/>
    <property type="project" value="TreeGrafter"/>
</dbReference>
<evidence type="ECO:0000259" key="1">
    <source>
        <dbReference type="Pfam" id="PF23353"/>
    </source>
</evidence>